<organism evidence="6 7">
    <name type="scientific">Parvularcula dongshanensis</name>
    <dbReference type="NCBI Taxonomy" id="1173995"/>
    <lineage>
        <taxon>Bacteria</taxon>
        <taxon>Pseudomonadati</taxon>
        <taxon>Pseudomonadota</taxon>
        <taxon>Alphaproteobacteria</taxon>
        <taxon>Parvularculales</taxon>
        <taxon>Parvularculaceae</taxon>
        <taxon>Parvularcula</taxon>
    </lineage>
</organism>
<proteinExistence type="predicted"/>
<dbReference type="InterPro" id="IPR046335">
    <property type="entry name" value="LacI/GalR-like_sensor"/>
</dbReference>
<reference evidence="6 7" key="1">
    <citation type="submission" date="2020-08" db="EMBL/GenBank/DDBJ databases">
        <title>Genomic Encyclopedia of Type Strains, Phase IV (KMG-IV): sequencing the most valuable type-strain genomes for metagenomic binning, comparative biology and taxonomic classification.</title>
        <authorList>
            <person name="Goeker M."/>
        </authorList>
    </citation>
    <scope>NUCLEOTIDE SEQUENCE [LARGE SCALE GENOMIC DNA]</scope>
    <source>
        <strain evidence="6 7">DSM 102850</strain>
    </source>
</reference>
<dbReference type="SUPFAM" id="SSF53822">
    <property type="entry name" value="Periplasmic binding protein-like I"/>
    <property type="match status" value="1"/>
</dbReference>
<dbReference type="PROSITE" id="PS50932">
    <property type="entry name" value="HTH_LACI_2"/>
    <property type="match status" value="1"/>
</dbReference>
<dbReference type="Pfam" id="PF00356">
    <property type="entry name" value="LacI"/>
    <property type="match status" value="1"/>
</dbReference>
<name>A0A840I8G4_9PROT</name>
<dbReference type="AlphaFoldDB" id="A0A840I8G4"/>
<gene>
    <name evidence="6" type="ORF">GGQ59_002950</name>
</gene>
<dbReference type="EMBL" id="JACHOB010000011">
    <property type="protein sequence ID" value="MBB4660398.1"/>
    <property type="molecule type" value="Genomic_DNA"/>
</dbReference>
<dbReference type="InterPro" id="IPR028082">
    <property type="entry name" value="Peripla_BP_I"/>
</dbReference>
<dbReference type="SMART" id="SM00354">
    <property type="entry name" value="HTH_LACI"/>
    <property type="match status" value="1"/>
</dbReference>
<dbReference type="InterPro" id="IPR001387">
    <property type="entry name" value="Cro/C1-type_HTH"/>
</dbReference>
<dbReference type="Pfam" id="PF13377">
    <property type="entry name" value="Peripla_BP_3"/>
    <property type="match status" value="1"/>
</dbReference>
<protein>
    <submittedName>
        <fullName evidence="6">DNA-binding LacI/PurR family transcriptional regulator</fullName>
    </submittedName>
</protein>
<keyword evidence="2 6" id="KW-0238">DNA-binding</keyword>
<dbReference type="Gene3D" id="3.40.50.2300">
    <property type="match status" value="2"/>
</dbReference>
<evidence type="ECO:0000256" key="1">
    <source>
        <dbReference type="ARBA" id="ARBA00023015"/>
    </source>
</evidence>
<accession>A0A840I8G4</accession>
<keyword evidence="7" id="KW-1185">Reference proteome</keyword>
<dbReference type="InterPro" id="IPR000843">
    <property type="entry name" value="HTH_LacI"/>
</dbReference>
<evidence type="ECO:0000313" key="6">
    <source>
        <dbReference type="EMBL" id="MBB4660398.1"/>
    </source>
</evidence>
<dbReference type="RefSeq" id="WP_183819905.1">
    <property type="nucleotide sequence ID" value="NZ_JACHOB010000011.1"/>
</dbReference>
<dbReference type="PANTHER" id="PTHR30146:SF120">
    <property type="entry name" value="ALANINE RACEMASE"/>
    <property type="match status" value="1"/>
</dbReference>
<evidence type="ECO:0000259" key="4">
    <source>
        <dbReference type="PROSITE" id="PS50932"/>
    </source>
</evidence>
<dbReference type="GO" id="GO:0003700">
    <property type="term" value="F:DNA-binding transcription factor activity"/>
    <property type="evidence" value="ECO:0007669"/>
    <property type="project" value="TreeGrafter"/>
</dbReference>
<dbReference type="InterPro" id="IPR010982">
    <property type="entry name" value="Lambda_DNA-bd_dom_sf"/>
</dbReference>
<dbReference type="CDD" id="cd01392">
    <property type="entry name" value="HTH_LacI"/>
    <property type="match status" value="1"/>
</dbReference>
<feature type="domain" description="HTH lacI-type" evidence="4">
    <location>
        <begin position="1"/>
        <end position="55"/>
    </location>
</feature>
<dbReference type="Gene3D" id="1.10.260.40">
    <property type="entry name" value="lambda repressor-like DNA-binding domains"/>
    <property type="match status" value="1"/>
</dbReference>
<keyword evidence="1" id="KW-0805">Transcription regulation</keyword>
<evidence type="ECO:0000256" key="2">
    <source>
        <dbReference type="ARBA" id="ARBA00023125"/>
    </source>
</evidence>
<evidence type="ECO:0000259" key="5">
    <source>
        <dbReference type="PROSITE" id="PS50943"/>
    </source>
</evidence>
<evidence type="ECO:0000313" key="7">
    <source>
        <dbReference type="Proteomes" id="UP000563524"/>
    </source>
</evidence>
<dbReference type="GO" id="GO:0000976">
    <property type="term" value="F:transcription cis-regulatory region binding"/>
    <property type="evidence" value="ECO:0007669"/>
    <property type="project" value="TreeGrafter"/>
</dbReference>
<sequence length="336" mass="36849">MTIYDLAEQLGVAPSTISRALAGSTRVSQETRDRIVKAAAAANYSVNTSARHLRQGRTNTVEVVFPLAASKQQRMTDPFYLDMLAVVADALSERNYDFLFVDRLPWDDHVRTRHHRVDGMIVIGQGSDQEALREFTRTYKKVVVWGARVPGDEHVTVGTDNVLGGKMAAAHLLGLGRRKIAFIGDPIEPEMEQRRQGFMLAHEEAGRPVDPKLLFRSPFDSHRAKIATRSFVASGREFDAVVCGSDVIALHMIDALTSAGRRVPEDIAVVGYDDISLASAFGQSLTTVSQQIPVGGRLMVDLLFSVLEGGEVQPAVIPPELQVRKSCGAQLGRFQK</sequence>
<dbReference type="SUPFAM" id="SSF47413">
    <property type="entry name" value="lambda repressor-like DNA-binding domains"/>
    <property type="match status" value="1"/>
</dbReference>
<feature type="domain" description="HTH cro/C1-type" evidence="5">
    <location>
        <begin position="1"/>
        <end position="31"/>
    </location>
</feature>
<keyword evidence="3" id="KW-0804">Transcription</keyword>
<evidence type="ECO:0000256" key="3">
    <source>
        <dbReference type="ARBA" id="ARBA00023163"/>
    </source>
</evidence>
<dbReference type="Proteomes" id="UP000563524">
    <property type="component" value="Unassembled WGS sequence"/>
</dbReference>
<comment type="caution">
    <text evidence="6">The sequence shown here is derived from an EMBL/GenBank/DDBJ whole genome shotgun (WGS) entry which is preliminary data.</text>
</comment>
<dbReference type="PROSITE" id="PS50943">
    <property type="entry name" value="HTH_CROC1"/>
    <property type="match status" value="1"/>
</dbReference>
<dbReference type="PANTHER" id="PTHR30146">
    <property type="entry name" value="LACI-RELATED TRANSCRIPTIONAL REPRESSOR"/>
    <property type="match status" value="1"/>
</dbReference>